<dbReference type="HOGENOM" id="CLU_100893_0_0_4"/>
<proteinExistence type="predicted"/>
<dbReference type="KEGG" id="cdn:BN940_01591"/>
<sequence>MFNLTHVQSKIRLMKPERNESSSRRDHSLLRKVLLKLTATSRILAAALVVAVVLIWYDVLNRLLAFGNGIDYAGNHIMGAEATALLQRYNPYFWGALATLGSLLLAYLTWLAVRAILARARLRPVDSASFQQLADQLSGATLDVLLWAWQTRDEPLRVGDLMLARDELSAGRAARLHRAAEQLAILENARQRR</sequence>
<feature type="transmembrane region" description="Helical" evidence="1">
    <location>
        <begin position="33"/>
        <end position="57"/>
    </location>
</feature>
<organism evidence="2 3">
    <name type="scientific">Castellaniella defragrans (strain DSM 12143 / CCUG 39792 / 65Phen)</name>
    <name type="common">Alcaligenes defragrans</name>
    <dbReference type="NCBI Taxonomy" id="1437824"/>
    <lineage>
        <taxon>Bacteria</taxon>
        <taxon>Pseudomonadati</taxon>
        <taxon>Pseudomonadota</taxon>
        <taxon>Betaproteobacteria</taxon>
        <taxon>Burkholderiales</taxon>
        <taxon>Alcaligenaceae</taxon>
        <taxon>Castellaniella</taxon>
    </lineage>
</organism>
<keyword evidence="1" id="KW-0472">Membrane</keyword>
<dbReference type="Proteomes" id="UP000019805">
    <property type="component" value="Chromosome"/>
</dbReference>
<protein>
    <submittedName>
        <fullName evidence="2">Uncharacterized protein</fullName>
    </submittedName>
</protein>
<feature type="transmembrane region" description="Helical" evidence="1">
    <location>
        <begin position="92"/>
        <end position="113"/>
    </location>
</feature>
<evidence type="ECO:0000256" key="1">
    <source>
        <dbReference type="SAM" id="Phobius"/>
    </source>
</evidence>
<evidence type="ECO:0000313" key="2">
    <source>
        <dbReference type="EMBL" id="CDM22795.1"/>
    </source>
</evidence>
<keyword evidence="3" id="KW-1185">Reference proteome</keyword>
<name>W8X8B7_CASD6</name>
<dbReference type="eggNOG" id="ENOG503015Q">
    <property type="taxonomic scope" value="Bacteria"/>
</dbReference>
<accession>W8X8B7</accession>
<keyword evidence="1" id="KW-1133">Transmembrane helix</keyword>
<reference evidence="2 3" key="1">
    <citation type="journal article" date="2014" name="BMC Microbiol.">
        <title>The oxygen-independent metabolism of cyclic monoterpenes in Castellaniella defragrans 65Phen.</title>
        <authorList>
            <person name="Petasch J."/>
            <person name="Disch E.M."/>
            <person name="Markert S."/>
            <person name="Becher D."/>
            <person name="Schweder T."/>
            <person name="Huttel B."/>
            <person name="Reinhardt R."/>
            <person name="Harder J."/>
        </authorList>
    </citation>
    <scope>NUCLEOTIDE SEQUENCE [LARGE SCALE GENOMIC DNA]</scope>
    <source>
        <strain evidence="2">65Phen</strain>
    </source>
</reference>
<keyword evidence="1" id="KW-0812">Transmembrane</keyword>
<gene>
    <name evidence="2" type="ORF">BN940_01591</name>
</gene>
<dbReference type="AlphaFoldDB" id="W8X8B7"/>
<dbReference type="STRING" id="1437824.BN940_01591"/>
<evidence type="ECO:0000313" key="3">
    <source>
        <dbReference type="Proteomes" id="UP000019805"/>
    </source>
</evidence>
<dbReference type="EMBL" id="HG916765">
    <property type="protein sequence ID" value="CDM22795.1"/>
    <property type="molecule type" value="Genomic_DNA"/>
</dbReference>